<evidence type="ECO:0000256" key="1">
    <source>
        <dbReference type="SAM" id="MobiDB-lite"/>
    </source>
</evidence>
<dbReference type="EMBL" id="GBRH01282829">
    <property type="protein sequence ID" value="JAD15066.1"/>
    <property type="molecule type" value="Transcribed_RNA"/>
</dbReference>
<reference evidence="2" key="1">
    <citation type="submission" date="2014-09" db="EMBL/GenBank/DDBJ databases">
        <authorList>
            <person name="Magalhaes I.L.F."/>
            <person name="Oliveira U."/>
            <person name="Santos F.R."/>
            <person name="Vidigal T.H.D.A."/>
            <person name="Brescovit A.D."/>
            <person name="Santos A.J."/>
        </authorList>
    </citation>
    <scope>NUCLEOTIDE SEQUENCE</scope>
    <source>
        <tissue evidence="2">Shoot tissue taken approximately 20 cm above the soil surface</tissue>
    </source>
</reference>
<evidence type="ECO:0000313" key="2">
    <source>
        <dbReference type="EMBL" id="JAD15066.1"/>
    </source>
</evidence>
<proteinExistence type="predicted"/>
<name>A0A0A9UEX8_ARUDO</name>
<feature type="compositionally biased region" description="Polar residues" evidence="1">
    <location>
        <begin position="16"/>
        <end position="25"/>
    </location>
</feature>
<dbReference type="AlphaFoldDB" id="A0A0A9UEX8"/>
<feature type="region of interest" description="Disordered" evidence="1">
    <location>
        <begin position="1"/>
        <end position="25"/>
    </location>
</feature>
<organism evidence="2">
    <name type="scientific">Arundo donax</name>
    <name type="common">Giant reed</name>
    <name type="synonym">Donax arundinaceus</name>
    <dbReference type="NCBI Taxonomy" id="35708"/>
    <lineage>
        <taxon>Eukaryota</taxon>
        <taxon>Viridiplantae</taxon>
        <taxon>Streptophyta</taxon>
        <taxon>Embryophyta</taxon>
        <taxon>Tracheophyta</taxon>
        <taxon>Spermatophyta</taxon>
        <taxon>Magnoliopsida</taxon>
        <taxon>Liliopsida</taxon>
        <taxon>Poales</taxon>
        <taxon>Poaceae</taxon>
        <taxon>PACMAD clade</taxon>
        <taxon>Arundinoideae</taxon>
        <taxon>Arundineae</taxon>
        <taxon>Arundo</taxon>
    </lineage>
</organism>
<protein>
    <submittedName>
        <fullName evidence="2">Uncharacterized protein</fullName>
    </submittedName>
</protein>
<sequence length="25" mass="2355">MGAVGCGCHRSGSGGTTETSLAVDT</sequence>
<reference evidence="2" key="2">
    <citation type="journal article" date="2015" name="Data Brief">
        <title>Shoot transcriptome of the giant reed, Arundo donax.</title>
        <authorList>
            <person name="Barrero R.A."/>
            <person name="Guerrero F.D."/>
            <person name="Moolhuijzen P."/>
            <person name="Goolsby J.A."/>
            <person name="Tidwell J."/>
            <person name="Bellgard S.E."/>
            <person name="Bellgard M.I."/>
        </authorList>
    </citation>
    <scope>NUCLEOTIDE SEQUENCE</scope>
    <source>
        <tissue evidence="2">Shoot tissue taken approximately 20 cm above the soil surface</tissue>
    </source>
</reference>
<accession>A0A0A9UEX8</accession>